<keyword evidence="3" id="KW-0804">Transcription</keyword>
<dbReference type="Pfam" id="PF00196">
    <property type="entry name" value="GerE"/>
    <property type="match status" value="1"/>
</dbReference>
<evidence type="ECO:0000256" key="2">
    <source>
        <dbReference type="ARBA" id="ARBA00023125"/>
    </source>
</evidence>
<dbReference type="PANTHER" id="PTHR44688">
    <property type="entry name" value="DNA-BINDING TRANSCRIPTIONAL ACTIVATOR DEVR_DOSR"/>
    <property type="match status" value="1"/>
</dbReference>
<sequence>MKQRVLGRFIDRIETAKAIEAVEPILHDVRDALQLQHLLYHWINHEGELLGAGTYPSSWRNHYIAMDFARIDPVVKAAYQRFHPVNWAALDWSHKSVRQLTEDAHAAGIGPQGLTIPIRGPNGQFAHITATMNCDDAAWAAFSEENGRGLILLGHAINQKALELTGFNRDAPEVSLSPREIDALTFLAMGYSRAQTADTLSISEHTLRVYIESARAKMGSANVTHAVARALQLGLVVI</sequence>
<protein>
    <submittedName>
        <fullName evidence="5">LuxR family transcriptional regulator</fullName>
    </submittedName>
</protein>
<dbReference type="Gene3D" id="1.10.10.10">
    <property type="entry name" value="Winged helix-like DNA-binding domain superfamily/Winged helix DNA-binding domain"/>
    <property type="match status" value="1"/>
</dbReference>
<keyword evidence="1" id="KW-0805">Transcription regulation</keyword>
<keyword evidence="6" id="KW-1185">Reference proteome</keyword>
<evidence type="ECO:0000313" key="6">
    <source>
        <dbReference type="Proteomes" id="UP000642488"/>
    </source>
</evidence>
<name>A0A934IBA1_9RHOB</name>
<dbReference type="AlphaFoldDB" id="A0A934IBA1"/>
<dbReference type="GO" id="GO:0006355">
    <property type="term" value="P:regulation of DNA-templated transcription"/>
    <property type="evidence" value="ECO:0007669"/>
    <property type="project" value="InterPro"/>
</dbReference>
<evidence type="ECO:0000256" key="3">
    <source>
        <dbReference type="ARBA" id="ARBA00023163"/>
    </source>
</evidence>
<dbReference type="SMART" id="SM00421">
    <property type="entry name" value="HTH_LUXR"/>
    <property type="match status" value="1"/>
</dbReference>
<dbReference type="InterPro" id="IPR016032">
    <property type="entry name" value="Sig_transdc_resp-reg_C-effctor"/>
</dbReference>
<dbReference type="SUPFAM" id="SSF75516">
    <property type="entry name" value="Pheromone-binding domain of LuxR-like quorum-sensing transcription factors"/>
    <property type="match status" value="1"/>
</dbReference>
<dbReference type="InterPro" id="IPR005143">
    <property type="entry name" value="TF_LuxR_autoind-bd_dom"/>
</dbReference>
<evidence type="ECO:0000313" key="5">
    <source>
        <dbReference type="EMBL" id="MBJ3763943.1"/>
    </source>
</evidence>
<proteinExistence type="predicted"/>
<dbReference type="InterPro" id="IPR036388">
    <property type="entry name" value="WH-like_DNA-bd_sf"/>
</dbReference>
<dbReference type="PRINTS" id="PR00038">
    <property type="entry name" value="HTHLUXR"/>
</dbReference>
<accession>A0A934IBA1</accession>
<keyword evidence="2" id="KW-0238">DNA-binding</keyword>
<dbReference type="PANTHER" id="PTHR44688:SF16">
    <property type="entry name" value="DNA-BINDING TRANSCRIPTIONAL ACTIVATOR DEVR_DOSR"/>
    <property type="match status" value="1"/>
</dbReference>
<dbReference type="PROSITE" id="PS50043">
    <property type="entry name" value="HTH_LUXR_2"/>
    <property type="match status" value="1"/>
</dbReference>
<dbReference type="Gene3D" id="3.30.450.80">
    <property type="entry name" value="Transcription factor LuxR-like, autoinducer-binding domain"/>
    <property type="match status" value="1"/>
</dbReference>
<evidence type="ECO:0000256" key="1">
    <source>
        <dbReference type="ARBA" id="ARBA00023015"/>
    </source>
</evidence>
<dbReference type="InterPro" id="IPR036693">
    <property type="entry name" value="TF_LuxR_autoind-bd_dom_sf"/>
</dbReference>
<dbReference type="SUPFAM" id="SSF46894">
    <property type="entry name" value="C-terminal effector domain of the bipartite response regulators"/>
    <property type="match status" value="1"/>
</dbReference>
<dbReference type="RefSeq" id="WP_198917114.1">
    <property type="nucleotide sequence ID" value="NZ_JAEKPD010000015.1"/>
</dbReference>
<evidence type="ECO:0000259" key="4">
    <source>
        <dbReference type="PROSITE" id="PS50043"/>
    </source>
</evidence>
<dbReference type="EMBL" id="JAEKPD010000015">
    <property type="protein sequence ID" value="MBJ3763943.1"/>
    <property type="molecule type" value="Genomic_DNA"/>
</dbReference>
<dbReference type="InterPro" id="IPR000792">
    <property type="entry name" value="Tscrpt_reg_LuxR_C"/>
</dbReference>
<comment type="caution">
    <text evidence="5">The sequence shown here is derived from an EMBL/GenBank/DDBJ whole genome shotgun (WGS) entry which is preliminary data.</text>
</comment>
<gene>
    <name evidence="5" type="ORF">ILP92_14415</name>
</gene>
<dbReference type="GO" id="GO:0003677">
    <property type="term" value="F:DNA binding"/>
    <property type="evidence" value="ECO:0007669"/>
    <property type="project" value="UniProtKB-KW"/>
</dbReference>
<organism evidence="5 6">
    <name type="scientific">Palleronia pontilimi</name>
    <dbReference type="NCBI Taxonomy" id="1964209"/>
    <lineage>
        <taxon>Bacteria</taxon>
        <taxon>Pseudomonadati</taxon>
        <taxon>Pseudomonadota</taxon>
        <taxon>Alphaproteobacteria</taxon>
        <taxon>Rhodobacterales</taxon>
        <taxon>Roseobacteraceae</taxon>
        <taxon>Palleronia</taxon>
    </lineage>
</organism>
<dbReference type="Pfam" id="PF03472">
    <property type="entry name" value="Autoind_bind"/>
    <property type="match status" value="1"/>
</dbReference>
<feature type="domain" description="HTH luxR-type" evidence="4">
    <location>
        <begin position="169"/>
        <end position="234"/>
    </location>
</feature>
<dbReference type="Proteomes" id="UP000642488">
    <property type="component" value="Unassembled WGS sequence"/>
</dbReference>
<dbReference type="CDD" id="cd06170">
    <property type="entry name" value="LuxR_C_like"/>
    <property type="match status" value="1"/>
</dbReference>
<reference evidence="5" key="1">
    <citation type="submission" date="2020-12" db="EMBL/GenBank/DDBJ databases">
        <title>Bacterial taxonomy.</title>
        <authorList>
            <person name="Pan X."/>
        </authorList>
    </citation>
    <scope>NUCLEOTIDE SEQUENCE</scope>
    <source>
        <strain evidence="5">KCTC 52957</strain>
    </source>
</reference>